<gene>
    <name evidence="2" type="ORF">KNW02_08140</name>
</gene>
<keyword evidence="3" id="KW-1185">Reference proteome</keyword>
<sequence>MSYKSLQLLAFLTSDPNREHAGADMSRELGIVSGTLYPLLARMELEGLVSSRWEEGDPKDLGRPRRRFYRITGLGASAAARELAPLQMPPTGGLPA</sequence>
<dbReference type="EMBL" id="JAHKNG010000011">
    <property type="protein sequence ID" value="MBU3030086.1"/>
    <property type="molecule type" value="Genomic_DNA"/>
</dbReference>
<evidence type="ECO:0000259" key="1">
    <source>
        <dbReference type="Pfam" id="PF03551"/>
    </source>
</evidence>
<dbReference type="Pfam" id="PF03551">
    <property type="entry name" value="PadR"/>
    <property type="match status" value="1"/>
</dbReference>
<dbReference type="InterPro" id="IPR036388">
    <property type="entry name" value="WH-like_DNA-bd_sf"/>
</dbReference>
<name>A0ABS6AIP9_9RHOB</name>
<dbReference type="InterPro" id="IPR036390">
    <property type="entry name" value="WH_DNA-bd_sf"/>
</dbReference>
<accession>A0ABS6AIP9</accession>
<organism evidence="2 3">
    <name type="scientific">Paracoccus marinaquae</name>
    <dbReference type="NCBI Taxonomy" id="2841926"/>
    <lineage>
        <taxon>Bacteria</taxon>
        <taxon>Pseudomonadati</taxon>
        <taxon>Pseudomonadota</taxon>
        <taxon>Alphaproteobacteria</taxon>
        <taxon>Rhodobacterales</taxon>
        <taxon>Paracoccaceae</taxon>
        <taxon>Paracoccus</taxon>
    </lineage>
</organism>
<proteinExistence type="predicted"/>
<evidence type="ECO:0000313" key="3">
    <source>
        <dbReference type="Proteomes" id="UP001166191"/>
    </source>
</evidence>
<dbReference type="Gene3D" id="1.10.10.10">
    <property type="entry name" value="Winged helix-like DNA-binding domain superfamily/Winged helix DNA-binding domain"/>
    <property type="match status" value="1"/>
</dbReference>
<comment type="caution">
    <text evidence="2">The sequence shown here is derived from an EMBL/GenBank/DDBJ whole genome shotgun (WGS) entry which is preliminary data.</text>
</comment>
<dbReference type="Proteomes" id="UP001166191">
    <property type="component" value="Unassembled WGS sequence"/>
</dbReference>
<reference evidence="2" key="1">
    <citation type="submission" date="2021-06" db="EMBL/GenBank/DDBJ databases">
        <title>Paracoccus bacterium XHP0099 sp. nov., isolated from the surface waters of the Yellow Sea.</title>
        <authorList>
            <person name="Xue H."/>
            <person name="Zhang D."/>
        </authorList>
    </citation>
    <scope>NUCLEOTIDE SEQUENCE</scope>
    <source>
        <strain evidence="2">XHP0099</strain>
    </source>
</reference>
<dbReference type="SUPFAM" id="SSF46785">
    <property type="entry name" value="Winged helix' DNA-binding domain"/>
    <property type="match status" value="1"/>
</dbReference>
<protein>
    <submittedName>
        <fullName evidence="2">PadR family transcriptional regulator</fullName>
    </submittedName>
</protein>
<evidence type="ECO:0000313" key="2">
    <source>
        <dbReference type="EMBL" id="MBU3030086.1"/>
    </source>
</evidence>
<dbReference type="InterPro" id="IPR005149">
    <property type="entry name" value="Tscrpt_reg_PadR_N"/>
</dbReference>
<feature type="domain" description="Transcription regulator PadR N-terminal" evidence="1">
    <location>
        <begin position="30"/>
        <end position="79"/>
    </location>
</feature>